<organism evidence="1">
    <name type="scientific">bioreactor metagenome</name>
    <dbReference type="NCBI Taxonomy" id="1076179"/>
    <lineage>
        <taxon>unclassified sequences</taxon>
        <taxon>metagenomes</taxon>
        <taxon>ecological metagenomes</taxon>
    </lineage>
</organism>
<accession>A0A645FGL7</accession>
<protein>
    <submittedName>
        <fullName evidence="1">Uncharacterized protein</fullName>
    </submittedName>
</protein>
<reference evidence="1" key="1">
    <citation type="submission" date="2019-08" db="EMBL/GenBank/DDBJ databases">
        <authorList>
            <person name="Kucharzyk K."/>
            <person name="Murdoch R.W."/>
            <person name="Higgins S."/>
            <person name="Loffler F."/>
        </authorList>
    </citation>
    <scope>NUCLEOTIDE SEQUENCE</scope>
</reference>
<sequence length="46" mass="5227">MMDQASMFLRGLTLSLRHNLKAEAKALIPILEHMTQILGYLSTQIQ</sequence>
<proteinExistence type="predicted"/>
<comment type="caution">
    <text evidence="1">The sequence shown here is derived from an EMBL/GenBank/DDBJ whole genome shotgun (WGS) entry which is preliminary data.</text>
</comment>
<dbReference type="EMBL" id="VSSQ01057865">
    <property type="protein sequence ID" value="MPN11634.1"/>
    <property type="molecule type" value="Genomic_DNA"/>
</dbReference>
<name>A0A645FGL7_9ZZZZ</name>
<evidence type="ECO:0000313" key="1">
    <source>
        <dbReference type="EMBL" id="MPN11634.1"/>
    </source>
</evidence>
<gene>
    <name evidence="1" type="ORF">SDC9_158938</name>
</gene>
<dbReference type="AlphaFoldDB" id="A0A645FGL7"/>